<evidence type="ECO:0000259" key="6">
    <source>
        <dbReference type="Pfam" id="PF00291"/>
    </source>
</evidence>
<comment type="similarity">
    <text evidence="2">Belongs to the threonine synthase family.</text>
</comment>
<dbReference type="SUPFAM" id="SSF53686">
    <property type="entry name" value="Tryptophan synthase beta subunit-like PLP-dependent enzymes"/>
    <property type="match status" value="1"/>
</dbReference>
<accession>A0A9D1T8B5</accession>
<dbReference type="GO" id="GO:0009088">
    <property type="term" value="P:threonine biosynthetic process"/>
    <property type="evidence" value="ECO:0007669"/>
    <property type="project" value="UniProtKB-UniRule"/>
</dbReference>
<evidence type="ECO:0000256" key="2">
    <source>
        <dbReference type="ARBA" id="ARBA00005517"/>
    </source>
</evidence>
<dbReference type="CDD" id="cd01560">
    <property type="entry name" value="Thr-synth_2"/>
    <property type="match status" value="1"/>
</dbReference>
<dbReference type="NCBIfam" id="TIGR00260">
    <property type="entry name" value="thrC"/>
    <property type="match status" value="1"/>
</dbReference>
<keyword evidence="8" id="KW-0456">Lyase</keyword>
<evidence type="ECO:0000313" key="8">
    <source>
        <dbReference type="EMBL" id="HIV23559.1"/>
    </source>
</evidence>
<evidence type="ECO:0000256" key="4">
    <source>
        <dbReference type="NCBIfam" id="TIGR00260"/>
    </source>
</evidence>
<feature type="modified residue" description="N6-(pyridoxal phosphate)lysine" evidence="5">
    <location>
        <position position="112"/>
    </location>
</feature>
<dbReference type="Pfam" id="PF14821">
    <property type="entry name" value="Thr_synth_N"/>
    <property type="match status" value="1"/>
</dbReference>
<dbReference type="InterPro" id="IPR004450">
    <property type="entry name" value="Thr_synthase-like"/>
</dbReference>
<keyword evidence="3 5" id="KW-0663">Pyridoxal phosphate</keyword>
<comment type="caution">
    <text evidence="8">The sequence shown here is derived from an EMBL/GenBank/DDBJ whole genome shotgun (WGS) entry which is preliminary data.</text>
</comment>
<dbReference type="Proteomes" id="UP000886889">
    <property type="component" value="Unassembled WGS sequence"/>
</dbReference>
<dbReference type="EMBL" id="DVOS01000056">
    <property type="protein sequence ID" value="HIV23559.1"/>
    <property type="molecule type" value="Genomic_DNA"/>
</dbReference>
<gene>
    <name evidence="8" type="ORF">IAC80_06430</name>
</gene>
<protein>
    <recommendedName>
        <fullName evidence="4">Threonine synthase</fullName>
        <ecNumber evidence="4">4.2.3.1</ecNumber>
    </recommendedName>
</protein>
<feature type="domain" description="Threonine synthase N-terminal" evidence="7">
    <location>
        <begin position="5"/>
        <end position="80"/>
    </location>
</feature>
<reference evidence="8" key="2">
    <citation type="journal article" date="2021" name="PeerJ">
        <title>Extensive microbial diversity within the chicken gut microbiome revealed by metagenomics and culture.</title>
        <authorList>
            <person name="Gilroy R."/>
            <person name="Ravi A."/>
            <person name="Getino M."/>
            <person name="Pursley I."/>
            <person name="Horton D.L."/>
            <person name="Alikhan N.F."/>
            <person name="Baker D."/>
            <person name="Gharbi K."/>
            <person name="Hall N."/>
            <person name="Watson M."/>
            <person name="Adriaenssens E.M."/>
            <person name="Foster-Nyarko E."/>
            <person name="Jarju S."/>
            <person name="Secka A."/>
            <person name="Antonio M."/>
            <person name="Oren A."/>
            <person name="Chaudhuri R.R."/>
            <person name="La Ragione R."/>
            <person name="Hildebrand F."/>
            <person name="Pallen M.J."/>
        </authorList>
    </citation>
    <scope>NUCLEOTIDE SEQUENCE</scope>
    <source>
        <strain evidence="8">ChiBcec6-7307</strain>
    </source>
</reference>
<organism evidence="8 9">
    <name type="scientific">Candidatus Merdiplasma excrementigallinarum</name>
    <dbReference type="NCBI Taxonomy" id="2840864"/>
    <lineage>
        <taxon>Bacteria</taxon>
        <taxon>Bacillati</taxon>
        <taxon>Bacillota</taxon>
        <taxon>Clostridia</taxon>
        <taxon>Lachnospirales</taxon>
        <taxon>Lachnospiraceae</taxon>
        <taxon>Lachnospiraceae incertae sedis</taxon>
        <taxon>Candidatus Merdiplasma</taxon>
    </lineage>
</organism>
<dbReference type="Gene3D" id="3.90.1380.10">
    <property type="entry name" value="Threonine synthase, N-terminal domain"/>
    <property type="match status" value="1"/>
</dbReference>
<dbReference type="InterPro" id="IPR029144">
    <property type="entry name" value="Thr_synth_N"/>
</dbReference>
<proteinExistence type="inferred from homology"/>
<dbReference type="InterPro" id="IPR036052">
    <property type="entry name" value="TrpB-like_PALP_sf"/>
</dbReference>
<dbReference type="PANTHER" id="PTHR43515:SF1">
    <property type="entry name" value="THREONINE SYNTHASE-LIKE 1"/>
    <property type="match status" value="1"/>
</dbReference>
<feature type="domain" description="Tryptophan synthase beta chain-like PALP" evidence="6">
    <location>
        <begin position="101"/>
        <end position="421"/>
    </location>
</feature>
<dbReference type="PANTHER" id="PTHR43515">
    <property type="entry name" value="THREONINE SYNTHASE-LIKE 1"/>
    <property type="match status" value="1"/>
</dbReference>
<dbReference type="InterPro" id="IPR037158">
    <property type="entry name" value="Thr_synth_N_sf"/>
</dbReference>
<evidence type="ECO:0000256" key="1">
    <source>
        <dbReference type="ARBA" id="ARBA00001933"/>
    </source>
</evidence>
<dbReference type="AlphaFoldDB" id="A0A9D1T8B5"/>
<dbReference type="EC" id="4.2.3.1" evidence="4"/>
<dbReference type="Gene3D" id="3.40.50.1100">
    <property type="match status" value="2"/>
</dbReference>
<dbReference type="GO" id="GO:0004795">
    <property type="term" value="F:threonine synthase activity"/>
    <property type="evidence" value="ECO:0007669"/>
    <property type="project" value="UniProtKB-UniRule"/>
</dbReference>
<evidence type="ECO:0000259" key="7">
    <source>
        <dbReference type="Pfam" id="PF14821"/>
    </source>
</evidence>
<reference evidence="8" key="1">
    <citation type="submission" date="2020-10" db="EMBL/GenBank/DDBJ databases">
        <authorList>
            <person name="Gilroy R."/>
        </authorList>
    </citation>
    <scope>NUCLEOTIDE SEQUENCE</scope>
    <source>
        <strain evidence="8">ChiBcec6-7307</strain>
    </source>
</reference>
<evidence type="ECO:0000313" key="9">
    <source>
        <dbReference type="Proteomes" id="UP000886889"/>
    </source>
</evidence>
<name>A0A9D1T8B5_9FIRM</name>
<dbReference type="InterPro" id="IPR001926">
    <property type="entry name" value="TrpB-like_PALP"/>
</dbReference>
<evidence type="ECO:0000256" key="3">
    <source>
        <dbReference type="ARBA" id="ARBA00022898"/>
    </source>
</evidence>
<dbReference type="Pfam" id="PF00291">
    <property type="entry name" value="PALP"/>
    <property type="match status" value="1"/>
</dbReference>
<evidence type="ECO:0000256" key="5">
    <source>
        <dbReference type="PIRSR" id="PIRSR604450-51"/>
    </source>
</evidence>
<comment type="cofactor">
    <cofactor evidence="1 5">
        <name>pyridoxal 5'-phosphate</name>
        <dbReference type="ChEBI" id="CHEBI:597326"/>
    </cofactor>
</comment>
<dbReference type="GO" id="GO:0005737">
    <property type="term" value="C:cytoplasm"/>
    <property type="evidence" value="ECO:0007669"/>
    <property type="project" value="TreeGrafter"/>
</dbReference>
<sequence>MELLYRSTRNHETAVTASQAILQGLAGDGGLFVPDQIPALDVSLEKLAGMTYQETAYEVMKLFLTDFTEEELKRCIACAYDGKFDTPQIAPLRKADEAWYLELFHGATIAFKDMALSILPYLMTTAAKKNQVKNEIVILTATSGDTGKAALAGFADVPGTRIIVFYPKNGVSPIQEKQMVTQKGTNTYVVGITGNFDDAQSGVKKIFGDETLRREMNAAGFQFSSANSINIGRLVPQIVYYVYAYAKLLAGGEIEPGEKINVTVPTGNFGNILAACYAKHMGIPIEKLICASNDNKVLVDFFRTGAYDRNRKFVLTTSPSMDILISSNLERLIYQIAGQDAKKNAALMEELSRKGRYEITPNMMAKLGDFYGNYATEQEAAEEIALVYRKAGYVLDTHTAVASRVYRKYREETGDGTKTVIASTASPYKFTRSVMDAIEPGHEDCTDFELVDRLSALSGIKVPRAIEEIRTAPVLHDTVVETEGMKDAVLSILKMNR</sequence>